<dbReference type="Proteomes" id="UP000033411">
    <property type="component" value="Unassembled WGS sequence"/>
</dbReference>
<dbReference type="AlphaFoldDB" id="A0A0F5Q957"/>
<organism evidence="5 6">
    <name type="scientific">Devosia epidermidihirudinis</name>
    <dbReference type="NCBI Taxonomy" id="1293439"/>
    <lineage>
        <taxon>Bacteria</taxon>
        <taxon>Pseudomonadati</taxon>
        <taxon>Pseudomonadota</taxon>
        <taxon>Alphaproteobacteria</taxon>
        <taxon>Hyphomicrobiales</taxon>
        <taxon>Devosiaceae</taxon>
        <taxon>Devosia</taxon>
    </lineage>
</organism>
<evidence type="ECO:0000256" key="1">
    <source>
        <dbReference type="ARBA" id="ARBA00005568"/>
    </source>
</evidence>
<accession>A0A0F5Q957</accession>
<dbReference type="Gene3D" id="3.20.20.60">
    <property type="entry name" value="Phosphoenolpyruvate-binding domains"/>
    <property type="match status" value="1"/>
</dbReference>
<gene>
    <name evidence="5" type="ORF">WH87_12075</name>
</gene>
<feature type="domain" description="HpcH/HpaI aldolase/citrate lyase" evidence="4">
    <location>
        <begin position="40"/>
        <end position="255"/>
    </location>
</feature>
<keyword evidence="2" id="KW-0479">Metal-binding</keyword>
<dbReference type="Pfam" id="PF03328">
    <property type="entry name" value="HpcH_HpaI"/>
    <property type="match status" value="1"/>
</dbReference>
<name>A0A0F5Q957_9HYPH</name>
<sequence length="270" mass="29524">MTDKQAYSATPATKYRMRPSRVLRTIAAGGVAKVLKLNTYDTKVAEIFAQSQPDALWLCMEHTSSNYEQIENQIRAAKIYDVDAVVRVGRGSYSDYIRSLEMDAAGLIVPHVMNAADALAVRDMTKFAPLGRRAVDGGNNDAQFTRVGFLDYLETANKERFVCHQIEDPEALDQIEAIAEIDGVDCLFFGPGDYSVALGIPGQIQAPEITKVRERVAEVARKHGKIAATVAGKANLKDYVSMGYNMLSVGADVVALATYADDMMAAFEQI</sequence>
<dbReference type="RefSeq" id="WP_046137512.1">
    <property type="nucleotide sequence ID" value="NZ_LANJ01000019.1"/>
</dbReference>
<dbReference type="GO" id="GO:0005737">
    <property type="term" value="C:cytoplasm"/>
    <property type="evidence" value="ECO:0007669"/>
    <property type="project" value="TreeGrafter"/>
</dbReference>
<reference evidence="5 6" key="1">
    <citation type="submission" date="2015-03" db="EMBL/GenBank/DDBJ databases">
        <authorList>
            <person name="Lepp D."/>
            <person name="Hassan Y.I."/>
            <person name="Li X.-Z."/>
            <person name="Zhou T."/>
        </authorList>
    </citation>
    <scope>NUCLEOTIDE SEQUENCE [LARGE SCALE GENOMIC DNA]</scope>
    <source>
        <strain evidence="5 6">E84</strain>
    </source>
</reference>
<dbReference type="GO" id="GO:0016832">
    <property type="term" value="F:aldehyde-lyase activity"/>
    <property type="evidence" value="ECO:0007669"/>
    <property type="project" value="TreeGrafter"/>
</dbReference>
<evidence type="ECO:0000259" key="4">
    <source>
        <dbReference type="Pfam" id="PF03328"/>
    </source>
</evidence>
<dbReference type="STRING" id="1293439.WH87_12075"/>
<dbReference type="InterPro" id="IPR015813">
    <property type="entry name" value="Pyrv/PenolPyrv_kinase-like_dom"/>
</dbReference>
<dbReference type="InterPro" id="IPR050251">
    <property type="entry name" value="HpcH-HpaI_aldolase"/>
</dbReference>
<evidence type="ECO:0000256" key="3">
    <source>
        <dbReference type="ARBA" id="ARBA00023239"/>
    </source>
</evidence>
<dbReference type="GO" id="GO:0046872">
    <property type="term" value="F:metal ion binding"/>
    <property type="evidence" value="ECO:0007669"/>
    <property type="project" value="UniProtKB-KW"/>
</dbReference>
<protein>
    <submittedName>
        <fullName evidence="5">Aldolase</fullName>
    </submittedName>
</protein>
<keyword evidence="6" id="KW-1185">Reference proteome</keyword>
<dbReference type="PATRIC" id="fig|1293439.3.peg.2015"/>
<dbReference type="EMBL" id="LANJ01000019">
    <property type="protein sequence ID" value="KKC37288.1"/>
    <property type="molecule type" value="Genomic_DNA"/>
</dbReference>
<dbReference type="OrthoDB" id="9802624at2"/>
<evidence type="ECO:0000313" key="6">
    <source>
        <dbReference type="Proteomes" id="UP000033411"/>
    </source>
</evidence>
<dbReference type="PANTHER" id="PTHR30502:SF0">
    <property type="entry name" value="PHOSPHOENOLPYRUVATE CARBOXYLASE FAMILY PROTEIN"/>
    <property type="match status" value="1"/>
</dbReference>
<dbReference type="PANTHER" id="PTHR30502">
    <property type="entry name" value="2-KETO-3-DEOXY-L-RHAMNONATE ALDOLASE"/>
    <property type="match status" value="1"/>
</dbReference>
<proteinExistence type="inferred from homology"/>
<dbReference type="InterPro" id="IPR040442">
    <property type="entry name" value="Pyrv_kinase-like_dom_sf"/>
</dbReference>
<comment type="similarity">
    <text evidence="1">Belongs to the HpcH/HpaI aldolase family.</text>
</comment>
<evidence type="ECO:0000256" key="2">
    <source>
        <dbReference type="ARBA" id="ARBA00022723"/>
    </source>
</evidence>
<comment type="caution">
    <text evidence="5">The sequence shown here is derived from an EMBL/GenBank/DDBJ whole genome shotgun (WGS) entry which is preliminary data.</text>
</comment>
<dbReference type="SUPFAM" id="SSF51621">
    <property type="entry name" value="Phosphoenolpyruvate/pyruvate domain"/>
    <property type="match status" value="1"/>
</dbReference>
<dbReference type="InterPro" id="IPR005000">
    <property type="entry name" value="Aldolase/citrate-lyase_domain"/>
</dbReference>
<evidence type="ECO:0000313" key="5">
    <source>
        <dbReference type="EMBL" id="KKC37288.1"/>
    </source>
</evidence>
<keyword evidence="3" id="KW-0456">Lyase</keyword>